<protein>
    <submittedName>
        <fullName evidence="4">Response regulator CheY-like domain-containing protein</fullName>
    </submittedName>
</protein>
<dbReference type="Proteomes" id="UP000078551">
    <property type="component" value="Plasmid pRphaN771e"/>
</dbReference>
<dbReference type="PANTHER" id="PTHR44591">
    <property type="entry name" value="STRESS RESPONSE REGULATOR PROTEIN 1"/>
    <property type="match status" value="1"/>
</dbReference>
<dbReference type="SMART" id="SM00448">
    <property type="entry name" value="REC"/>
    <property type="match status" value="1"/>
</dbReference>
<accession>A0ABM6CL46</accession>
<dbReference type="CDD" id="cd00156">
    <property type="entry name" value="REC"/>
    <property type="match status" value="1"/>
</dbReference>
<organism evidence="4 5">
    <name type="scientific">Rhizobium phaseoli</name>
    <dbReference type="NCBI Taxonomy" id="396"/>
    <lineage>
        <taxon>Bacteria</taxon>
        <taxon>Pseudomonadati</taxon>
        <taxon>Pseudomonadota</taxon>
        <taxon>Alphaproteobacteria</taxon>
        <taxon>Hyphomicrobiales</taxon>
        <taxon>Rhizobiaceae</taxon>
        <taxon>Rhizobium/Agrobacterium group</taxon>
        <taxon>Rhizobium</taxon>
    </lineage>
</organism>
<reference evidence="4 5" key="1">
    <citation type="submission" date="2015-11" db="EMBL/GenBank/DDBJ databases">
        <title>The limits of bacterial species coexistence and the symbiotic plasmid transference in sympatric Rhizobium populations.</title>
        <authorList>
            <person name="Perez-Carrascal O.M."/>
            <person name="VanInsberghe D."/>
            <person name="Juarez S."/>
            <person name="Polz M.F."/>
            <person name="Vinuesa P."/>
            <person name="Gonzalez V."/>
        </authorList>
    </citation>
    <scope>NUCLEOTIDE SEQUENCE [LARGE SCALE GENOMIC DNA]</scope>
    <source>
        <strain evidence="4 5">N771</strain>
        <plasmid evidence="4 5">pRphaN771e</plasmid>
    </source>
</reference>
<feature type="domain" description="Response regulatory" evidence="3">
    <location>
        <begin position="9"/>
        <end position="124"/>
    </location>
</feature>
<evidence type="ECO:0000259" key="3">
    <source>
        <dbReference type="PROSITE" id="PS50110"/>
    </source>
</evidence>
<dbReference type="Gene3D" id="3.40.50.2300">
    <property type="match status" value="1"/>
</dbReference>
<dbReference type="PROSITE" id="PS50110">
    <property type="entry name" value="RESPONSE_REGULATORY"/>
    <property type="match status" value="1"/>
</dbReference>
<feature type="modified residue" description="4-aspartylphosphate" evidence="2">
    <location>
        <position position="60"/>
    </location>
</feature>
<dbReference type="RefSeq" id="WP_051679574.1">
    <property type="nucleotide sequence ID" value="NZ_CP013573.1"/>
</dbReference>
<proteinExistence type="predicted"/>
<keyword evidence="1 2" id="KW-0597">Phosphoprotein</keyword>
<geneLocation type="plasmid" evidence="4 5">
    <name>pRphaN771e</name>
</geneLocation>
<dbReference type="InterPro" id="IPR001789">
    <property type="entry name" value="Sig_transdc_resp-reg_receiver"/>
</dbReference>
<evidence type="ECO:0000313" key="5">
    <source>
        <dbReference type="Proteomes" id="UP000078551"/>
    </source>
</evidence>
<dbReference type="Pfam" id="PF00072">
    <property type="entry name" value="Response_reg"/>
    <property type="match status" value="1"/>
</dbReference>
<sequence length="138" mass="14749">MTDPLAAQSLLFVEDQPLLRMETEYLLSEQGFEVISASNGIEGLAELERDATRFRILVTDVQLGDGPTGWEVARRARGLVPAMPVVYVTGDNTDEWAANGVPGSVLISKPFVAAQLITAIATLLNQATTPGIVLTHSA</sequence>
<keyword evidence="4" id="KW-0614">Plasmid</keyword>
<keyword evidence="5" id="KW-1185">Reference proteome</keyword>
<dbReference type="PANTHER" id="PTHR44591:SF21">
    <property type="entry name" value="TWO-COMPONENT RESPONSE REGULATOR"/>
    <property type="match status" value="1"/>
</dbReference>
<evidence type="ECO:0000256" key="2">
    <source>
        <dbReference type="PROSITE-ProRule" id="PRU00169"/>
    </source>
</evidence>
<dbReference type="InterPro" id="IPR050595">
    <property type="entry name" value="Bact_response_regulator"/>
</dbReference>
<dbReference type="SUPFAM" id="SSF52172">
    <property type="entry name" value="CheY-like"/>
    <property type="match status" value="1"/>
</dbReference>
<dbReference type="EMBL" id="CP013573">
    <property type="protein sequence ID" value="ANL89065.1"/>
    <property type="molecule type" value="Genomic_DNA"/>
</dbReference>
<name>A0ABM6CL46_9HYPH</name>
<evidence type="ECO:0000256" key="1">
    <source>
        <dbReference type="ARBA" id="ARBA00022553"/>
    </source>
</evidence>
<evidence type="ECO:0000313" key="4">
    <source>
        <dbReference type="EMBL" id="ANL89065.1"/>
    </source>
</evidence>
<gene>
    <name evidence="4" type="ORF">AMC81_PE00822</name>
</gene>
<dbReference type="InterPro" id="IPR011006">
    <property type="entry name" value="CheY-like_superfamily"/>
</dbReference>